<dbReference type="KEGG" id="cber:B5D82_11560"/>
<dbReference type="InterPro" id="IPR004045">
    <property type="entry name" value="Glutathione_S-Trfase_N"/>
</dbReference>
<dbReference type="EMBL" id="CP020465">
    <property type="protein sequence ID" value="ASP49991.1"/>
    <property type="molecule type" value="Genomic_DNA"/>
</dbReference>
<dbReference type="Gene3D" id="1.20.1050.10">
    <property type="match status" value="1"/>
</dbReference>
<dbReference type="SUPFAM" id="SSF47616">
    <property type="entry name" value="GST C-terminal domain-like"/>
    <property type="match status" value="1"/>
</dbReference>
<evidence type="ECO:0000313" key="4">
    <source>
        <dbReference type="Proteomes" id="UP000202259"/>
    </source>
</evidence>
<name>A0A222GDW6_9GAMM</name>
<organism evidence="3 4">
    <name type="scientific">Cognaticolwellia beringensis</name>
    <dbReference type="NCBI Taxonomy" id="1967665"/>
    <lineage>
        <taxon>Bacteria</taxon>
        <taxon>Pseudomonadati</taxon>
        <taxon>Pseudomonadota</taxon>
        <taxon>Gammaproteobacteria</taxon>
        <taxon>Alteromonadales</taxon>
        <taxon>Colwelliaceae</taxon>
        <taxon>Cognaticolwellia</taxon>
    </lineage>
</organism>
<dbReference type="Proteomes" id="UP000202259">
    <property type="component" value="Chromosome"/>
</dbReference>
<sequence length="216" mass="25247">MELWHCYNTRSLRVLWALEEIQLQYNLHTLSFPPRFLDKAYLEINPLGTVPFLKDGDTTLTESSAMLLYLAERYRQTDLSIPTSHPEYGNYLNWLFSSDATLTFPQTLVLRYSQFESAERQQPQVVKDYAIWYLARLKRLNSHLENHNYLVDNKFTIADISVGYALYLGELLGLAKQYQPQTFAYLQRLKNRASFMAIKDIGKEISNYTIKPVDIT</sequence>
<dbReference type="Pfam" id="PF13409">
    <property type="entry name" value="GST_N_2"/>
    <property type="match status" value="1"/>
</dbReference>
<accession>A0A222GDW6</accession>
<dbReference type="PROSITE" id="PS50405">
    <property type="entry name" value="GST_CTER"/>
    <property type="match status" value="1"/>
</dbReference>
<dbReference type="SFLD" id="SFLDG00358">
    <property type="entry name" value="Main_(cytGST)"/>
    <property type="match status" value="1"/>
</dbReference>
<dbReference type="PANTHER" id="PTHR44051">
    <property type="entry name" value="GLUTATHIONE S-TRANSFERASE-RELATED"/>
    <property type="match status" value="1"/>
</dbReference>
<dbReference type="AlphaFoldDB" id="A0A222GDW6"/>
<dbReference type="CDD" id="cd03046">
    <property type="entry name" value="GST_N_GTT1_like"/>
    <property type="match status" value="1"/>
</dbReference>
<dbReference type="SUPFAM" id="SSF52833">
    <property type="entry name" value="Thioredoxin-like"/>
    <property type="match status" value="1"/>
</dbReference>
<dbReference type="PROSITE" id="PS50404">
    <property type="entry name" value="GST_NTER"/>
    <property type="match status" value="1"/>
</dbReference>
<dbReference type="Pfam" id="PF00043">
    <property type="entry name" value="GST_C"/>
    <property type="match status" value="1"/>
</dbReference>
<dbReference type="GO" id="GO:0016740">
    <property type="term" value="F:transferase activity"/>
    <property type="evidence" value="ECO:0007669"/>
    <property type="project" value="UniProtKB-KW"/>
</dbReference>
<proteinExistence type="predicted"/>
<keyword evidence="3" id="KW-0808">Transferase</keyword>
<dbReference type="PANTHER" id="PTHR44051:SF21">
    <property type="entry name" value="GLUTATHIONE S-TRANSFERASE FAMILY PROTEIN"/>
    <property type="match status" value="1"/>
</dbReference>
<dbReference type="InterPro" id="IPR010987">
    <property type="entry name" value="Glutathione-S-Trfase_C-like"/>
</dbReference>
<dbReference type="SFLD" id="SFLDG01150">
    <property type="entry name" value="Main.1:_Beta-like"/>
    <property type="match status" value="1"/>
</dbReference>
<feature type="domain" description="GST N-terminal" evidence="1">
    <location>
        <begin position="1"/>
        <end position="78"/>
    </location>
</feature>
<dbReference type="InterPro" id="IPR040079">
    <property type="entry name" value="Glutathione_S-Trfase"/>
</dbReference>
<keyword evidence="4" id="KW-1185">Reference proteome</keyword>
<evidence type="ECO:0000313" key="3">
    <source>
        <dbReference type="EMBL" id="ASP49991.1"/>
    </source>
</evidence>
<dbReference type="InterPro" id="IPR036249">
    <property type="entry name" value="Thioredoxin-like_sf"/>
</dbReference>
<gene>
    <name evidence="3" type="ORF">B5D82_11560</name>
</gene>
<evidence type="ECO:0000259" key="2">
    <source>
        <dbReference type="PROSITE" id="PS50405"/>
    </source>
</evidence>
<protein>
    <submittedName>
        <fullName evidence="3">Glutathione S-transferase</fullName>
    </submittedName>
</protein>
<reference evidence="3 4" key="1">
    <citation type="submission" date="2017-08" db="EMBL/GenBank/DDBJ databases">
        <title>Complete genome of Colwellia sp. NB097-1, a psychrophile bacterium ioslated from Bering Sea.</title>
        <authorList>
            <person name="Chen X."/>
        </authorList>
    </citation>
    <scope>NUCLEOTIDE SEQUENCE [LARGE SCALE GENOMIC DNA]</scope>
    <source>
        <strain evidence="3 4">NB097-1</strain>
    </source>
</reference>
<dbReference type="Gene3D" id="3.40.30.10">
    <property type="entry name" value="Glutaredoxin"/>
    <property type="match status" value="1"/>
</dbReference>
<evidence type="ECO:0000259" key="1">
    <source>
        <dbReference type="PROSITE" id="PS50404"/>
    </source>
</evidence>
<dbReference type="InterPro" id="IPR036282">
    <property type="entry name" value="Glutathione-S-Trfase_C_sf"/>
</dbReference>
<dbReference type="InterPro" id="IPR004046">
    <property type="entry name" value="GST_C"/>
</dbReference>
<dbReference type="SFLD" id="SFLDS00019">
    <property type="entry name" value="Glutathione_Transferase_(cytos"/>
    <property type="match status" value="1"/>
</dbReference>
<feature type="domain" description="GST C-terminal" evidence="2">
    <location>
        <begin position="84"/>
        <end position="213"/>
    </location>
</feature>
<dbReference type="OrthoDB" id="9810080at2"/>